<protein>
    <submittedName>
        <fullName evidence="1">Uncharacterized protein</fullName>
    </submittedName>
</protein>
<gene>
    <name evidence="1" type="ORF">ACFOU2_18360</name>
</gene>
<sequence length="61" mass="7291">MGSAILIGILLNEKERKELESVIKREIIVLRKLYNQMNYNRIIQKGVKERMDILHDLLQRI</sequence>
<dbReference type="EMBL" id="JBHRZT010000069">
    <property type="protein sequence ID" value="MFC3885335.1"/>
    <property type="molecule type" value="Genomic_DNA"/>
</dbReference>
<organism evidence="1 2">
    <name type="scientific">Bacillus songklensis</name>
    <dbReference type="NCBI Taxonomy" id="1069116"/>
    <lineage>
        <taxon>Bacteria</taxon>
        <taxon>Bacillati</taxon>
        <taxon>Bacillota</taxon>
        <taxon>Bacilli</taxon>
        <taxon>Bacillales</taxon>
        <taxon>Bacillaceae</taxon>
        <taxon>Bacillus</taxon>
    </lineage>
</organism>
<name>A0ABV8B637_9BACI</name>
<proteinExistence type="predicted"/>
<reference evidence="2" key="1">
    <citation type="journal article" date="2019" name="Int. J. Syst. Evol. Microbiol.">
        <title>The Global Catalogue of Microorganisms (GCM) 10K type strain sequencing project: providing services to taxonomists for standard genome sequencing and annotation.</title>
        <authorList>
            <consortium name="The Broad Institute Genomics Platform"/>
            <consortium name="The Broad Institute Genome Sequencing Center for Infectious Disease"/>
            <person name="Wu L."/>
            <person name="Ma J."/>
        </authorList>
    </citation>
    <scope>NUCLEOTIDE SEQUENCE [LARGE SCALE GENOMIC DNA]</scope>
    <source>
        <strain evidence="2">CCUG 61889</strain>
    </source>
</reference>
<dbReference type="RefSeq" id="WP_377917637.1">
    <property type="nucleotide sequence ID" value="NZ_JBHRZT010000069.1"/>
</dbReference>
<keyword evidence="2" id="KW-1185">Reference proteome</keyword>
<evidence type="ECO:0000313" key="1">
    <source>
        <dbReference type="EMBL" id="MFC3885335.1"/>
    </source>
</evidence>
<accession>A0ABV8B637</accession>
<evidence type="ECO:0000313" key="2">
    <source>
        <dbReference type="Proteomes" id="UP001595752"/>
    </source>
</evidence>
<comment type="caution">
    <text evidence="1">The sequence shown here is derived from an EMBL/GenBank/DDBJ whole genome shotgun (WGS) entry which is preliminary data.</text>
</comment>
<dbReference type="Proteomes" id="UP001595752">
    <property type="component" value="Unassembled WGS sequence"/>
</dbReference>